<feature type="region of interest" description="Disordered" evidence="2">
    <location>
        <begin position="1"/>
        <end position="29"/>
    </location>
</feature>
<dbReference type="PANTHER" id="PTHR21668">
    <property type="entry name" value="EIF-1A"/>
    <property type="match status" value="1"/>
</dbReference>
<dbReference type="Pfam" id="PF01176">
    <property type="entry name" value="eIF-1a"/>
    <property type="match status" value="1"/>
</dbReference>
<keyword evidence="5" id="KW-1185">Reference proteome</keyword>
<gene>
    <name evidence="4" type="ORF">CISIN_1g035938mg</name>
</gene>
<evidence type="ECO:0000313" key="5">
    <source>
        <dbReference type="Proteomes" id="UP000027120"/>
    </source>
</evidence>
<dbReference type="Gene3D" id="2.40.50.140">
    <property type="entry name" value="Nucleic acid-binding proteins"/>
    <property type="match status" value="1"/>
</dbReference>
<proteinExistence type="predicted"/>
<keyword evidence="1" id="KW-0648">Protein biosynthesis</keyword>
<evidence type="ECO:0000256" key="1">
    <source>
        <dbReference type="PROSITE-ProRule" id="PRU00181"/>
    </source>
</evidence>
<reference evidence="4 5" key="1">
    <citation type="submission" date="2014-04" db="EMBL/GenBank/DDBJ databases">
        <authorList>
            <consortium name="International Citrus Genome Consortium"/>
            <person name="Gmitter F."/>
            <person name="Chen C."/>
            <person name="Farmerie W."/>
            <person name="Harkins T."/>
            <person name="Desany B."/>
            <person name="Mohiuddin M."/>
            <person name="Kodira C."/>
            <person name="Borodovsky M."/>
            <person name="Lomsadze A."/>
            <person name="Burns P."/>
            <person name="Jenkins J."/>
            <person name="Prochnik S."/>
            <person name="Shu S."/>
            <person name="Chapman J."/>
            <person name="Pitluck S."/>
            <person name="Schmutz J."/>
            <person name="Rokhsar D."/>
        </authorList>
    </citation>
    <scope>NUCLEOTIDE SEQUENCE</scope>
</reference>
<keyword evidence="1" id="KW-0396">Initiation factor</keyword>
<accession>A0A067GU44</accession>
<feature type="compositionally biased region" description="Basic residues" evidence="2">
    <location>
        <begin position="7"/>
        <end position="18"/>
    </location>
</feature>
<dbReference type="EMBL" id="KK784878">
    <property type="protein sequence ID" value="KDO78851.1"/>
    <property type="molecule type" value="Genomic_DNA"/>
</dbReference>
<dbReference type="SUPFAM" id="SSF50249">
    <property type="entry name" value="Nucleic acid-binding proteins"/>
    <property type="match status" value="1"/>
</dbReference>
<dbReference type="InterPro" id="IPR001253">
    <property type="entry name" value="TIF_eIF-1A"/>
</dbReference>
<dbReference type="GO" id="GO:0003723">
    <property type="term" value="F:RNA binding"/>
    <property type="evidence" value="ECO:0007669"/>
    <property type="project" value="InterPro"/>
</dbReference>
<dbReference type="GO" id="GO:0003743">
    <property type="term" value="F:translation initiation factor activity"/>
    <property type="evidence" value="ECO:0000318"/>
    <property type="project" value="GO_Central"/>
</dbReference>
<dbReference type="AlphaFoldDB" id="A0A067GU44"/>
<protein>
    <recommendedName>
        <fullName evidence="3">S1-like domain-containing protein</fullName>
    </recommendedName>
</protein>
<name>A0A067GU44_CITSI</name>
<evidence type="ECO:0000259" key="3">
    <source>
        <dbReference type="PROSITE" id="PS50832"/>
    </source>
</evidence>
<sequence>MANNKGKGGKKFKNRKRGKNNEGEDQKRELIIKEEGQEYAEVLRMLGNGRLRLHWRHQAMHKRVWIAAGDIILVGFRIYQDDKADVILINTPDEAKRLKNIGELPDGTRLNEGLLLILMMTPMLFQDNDIDKI</sequence>
<evidence type="ECO:0000256" key="2">
    <source>
        <dbReference type="SAM" id="MobiDB-lite"/>
    </source>
</evidence>
<dbReference type="STRING" id="2711.A0A067GU44"/>
<dbReference type="SMR" id="A0A067GU44"/>
<dbReference type="InterPro" id="IPR006196">
    <property type="entry name" value="RNA-binding_domain_S1_IF1"/>
</dbReference>
<dbReference type="PROSITE" id="PS50832">
    <property type="entry name" value="S1_IF1_TYPE"/>
    <property type="match status" value="1"/>
</dbReference>
<dbReference type="Proteomes" id="UP000027120">
    <property type="component" value="Unassembled WGS sequence"/>
</dbReference>
<dbReference type="SMART" id="SM00652">
    <property type="entry name" value="eIF1a"/>
    <property type="match status" value="1"/>
</dbReference>
<evidence type="ECO:0000313" key="4">
    <source>
        <dbReference type="EMBL" id="KDO78851.1"/>
    </source>
</evidence>
<feature type="compositionally biased region" description="Basic and acidic residues" evidence="2">
    <location>
        <begin position="19"/>
        <end position="29"/>
    </location>
</feature>
<dbReference type="GO" id="GO:0005737">
    <property type="term" value="C:cytoplasm"/>
    <property type="evidence" value="ECO:0000318"/>
    <property type="project" value="GO_Central"/>
</dbReference>
<organism evidence="4 5">
    <name type="scientific">Citrus sinensis</name>
    <name type="common">Sweet orange</name>
    <name type="synonym">Citrus aurantium var. sinensis</name>
    <dbReference type="NCBI Taxonomy" id="2711"/>
    <lineage>
        <taxon>Eukaryota</taxon>
        <taxon>Viridiplantae</taxon>
        <taxon>Streptophyta</taxon>
        <taxon>Embryophyta</taxon>
        <taxon>Tracheophyta</taxon>
        <taxon>Spermatophyta</taxon>
        <taxon>Magnoliopsida</taxon>
        <taxon>eudicotyledons</taxon>
        <taxon>Gunneridae</taxon>
        <taxon>Pentapetalae</taxon>
        <taxon>rosids</taxon>
        <taxon>malvids</taxon>
        <taxon>Sapindales</taxon>
        <taxon>Rutaceae</taxon>
        <taxon>Aurantioideae</taxon>
        <taxon>Citrus</taxon>
    </lineage>
</organism>
<dbReference type="GO" id="GO:0006413">
    <property type="term" value="P:translational initiation"/>
    <property type="evidence" value="ECO:0000318"/>
    <property type="project" value="GO_Central"/>
</dbReference>
<feature type="domain" description="S1-like" evidence="3">
    <location>
        <begin position="26"/>
        <end position="91"/>
    </location>
</feature>
<dbReference type="InterPro" id="IPR012340">
    <property type="entry name" value="NA-bd_OB-fold"/>
</dbReference>